<proteinExistence type="predicted"/>
<comment type="caution">
    <text evidence="1">The sequence shown here is derived from an EMBL/GenBank/DDBJ whole genome shotgun (WGS) entry which is preliminary data.</text>
</comment>
<evidence type="ECO:0000313" key="1">
    <source>
        <dbReference type="EMBL" id="GFX87647.1"/>
    </source>
</evidence>
<protein>
    <submittedName>
        <fullName evidence="1">Uncharacterized protein</fullName>
    </submittedName>
</protein>
<dbReference type="EMBL" id="BMAU01021036">
    <property type="protein sequence ID" value="GFX87647.1"/>
    <property type="molecule type" value="Genomic_DNA"/>
</dbReference>
<evidence type="ECO:0000313" key="2">
    <source>
        <dbReference type="Proteomes" id="UP000887159"/>
    </source>
</evidence>
<dbReference type="Proteomes" id="UP000887159">
    <property type="component" value="Unassembled WGS sequence"/>
</dbReference>
<sequence length="73" mass="8314">MSSSLVPLKTQRAEEANAREICRLPLFGCERTTDLKPVMFRSNNRELFIIIKKAFIQRGIDASPQSNAKCPEF</sequence>
<organism evidence="1 2">
    <name type="scientific">Trichonephila clavipes</name>
    <name type="common">Golden silk orbweaver</name>
    <name type="synonym">Nephila clavipes</name>
    <dbReference type="NCBI Taxonomy" id="2585209"/>
    <lineage>
        <taxon>Eukaryota</taxon>
        <taxon>Metazoa</taxon>
        <taxon>Ecdysozoa</taxon>
        <taxon>Arthropoda</taxon>
        <taxon>Chelicerata</taxon>
        <taxon>Arachnida</taxon>
        <taxon>Araneae</taxon>
        <taxon>Araneomorphae</taxon>
        <taxon>Entelegynae</taxon>
        <taxon>Araneoidea</taxon>
        <taxon>Nephilidae</taxon>
        <taxon>Trichonephila</taxon>
    </lineage>
</organism>
<dbReference type="AlphaFoldDB" id="A0A8X6UXE9"/>
<accession>A0A8X6UXE9</accession>
<keyword evidence="2" id="KW-1185">Reference proteome</keyword>
<gene>
    <name evidence="1" type="ORF">TNCV_2465401</name>
</gene>
<reference evidence="1" key="1">
    <citation type="submission" date="2020-08" db="EMBL/GenBank/DDBJ databases">
        <title>Multicomponent nature underlies the extraordinary mechanical properties of spider dragline silk.</title>
        <authorList>
            <person name="Kono N."/>
            <person name="Nakamura H."/>
            <person name="Mori M."/>
            <person name="Yoshida Y."/>
            <person name="Ohtoshi R."/>
            <person name="Malay A.D."/>
            <person name="Moran D.A.P."/>
            <person name="Tomita M."/>
            <person name="Numata K."/>
            <person name="Arakawa K."/>
        </authorList>
    </citation>
    <scope>NUCLEOTIDE SEQUENCE</scope>
</reference>
<name>A0A8X6UXE9_TRICX</name>